<dbReference type="OrthoDB" id="4781at2759"/>
<evidence type="ECO:0000259" key="4">
    <source>
        <dbReference type="PROSITE" id="PS51762"/>
    </source>
</evidence>
<protein>
    <submittedName>
        <fullName evidence="5">Glycoside hydrolase family 16 protein</fullName>
    </submittedName>
</protein>
<keyword evidence="3" id="KW-0472">Membrane</keyword>
<dbReference type="PANTHER" id="PTHR10963">
    <property type="entry name" value="GLYCOSYL HYDROLASE-RELATED"/>
    <property type="match status" value="1"/>
</dbReference>
<dbReference type="InterPro" id="IPR013320">
    <property type="entry name" value="ConA-like_dom_sf"/>
</dbReference>
<dbReference type="SUPFAM" id="SSF49899">
    <property type="entry name" value="Concanavalin A-like lectins/glucanases"/>
    <property type="match status" value="1"/>
</dbReference>
<keyword evidence="6" id="KW-1185">Reference proteome</keyword>
<feature type="domain" description="GH16" evidence="4">
    <location>
        <begin position="72"/>
        <end position="432"/>
    </location>
</feature>
<dbReference type="Proteomes" id="UP000250266">
    <property type="component" value="Unassembled WGS sequence"/>
</dbReference>
<accession>A0A8E2E4A2</accession>
<feature type="transmembrane region" description="Helical" evidence="3">
    <location>
        <begin position="53"/>
        <end position="74"/>
    </location>
</feature>
<keyword evidence="3" id="KW-1133">Transmembrane helix</keyword>
<proteinExistence type="inferred from homology"/>
<dbReference type="PROSITE" id="PS51762">
    <property type="entry name" value="GH16_2"/>
    <property type="match status" value="1"/>
</dbReference>
<reference evidence="5 6" key="1">
    <citation type="journal article" date="2016" name="Nat. Commun.">
        <title>Ectomycorrhizal ecology is imprinted in the genome of the dominant symbiotic fungus Cenococcum geophilum.</title>
        <authorList>
            <consortium name="DOE Joint Genome Institute"/>
            <person name="Peter M."/>
            <person name="Kohler A."/>
            <person name="Ohm R.A."/>
            <person name="Kuo A."/>
            <person name="Krutzmann J."/>
            <person name="Morin E."/>
            <person name="Arend M."/>
            <person name="Barry K.W."/>
            <person name="Binder M."/>
            <person name="Choi C."/>
            <person name="Clum A."/>
            <person name="Copeland A."/>
            <person name="Grisel N."/>
            <person name="Haridas S."/>
            <person name="Kipfer T."/>
            <person name="LaButti K."/>
            <person name="Lindquist E."/>
            <person name="Lipzen A."/>
            <person name="Maire R."/>
            <person name="Meier B."/>
            <person name="Mihaltcheva S."/>
            <person name="Molinier V."/>
            <person name="Murat C."/>
            <person name="Poggeler S."/>
            <person name="Quandt C.A."/>
            <person name="Sperisen C."/>
            <person name="Tritt A."/>
            <person name="Tisserant E."/>
            <person name="Crous P.W."/>
            <person name="Henrissat B."/>
            <person name="Nehls U."/>
            <person name="Egli S."/>
            <person name="Spatafora J.W."/>
            <person name="Grigoriev I.V."/>
            <person name="Martin F.M."/>
        </authorList>
    </citation>
    <scope>NUCLEOTIDE SEQUENCE [LARGE SCALE GENOMIC DNA]</scope>
    <source>
        <strain evidence="5 6">CBS 459.81</strain>
    </source>
</reference>
<feature type="region of interest" description="Disordered" evidence="2">
    <location>
        <begin position="1"/>
        <end position="23"/>
    </location>
</feature>
<dbReference type="EMBL" id="KV745153">
    <property type="protein sequence ID" value="OCK77121.1"/>
    <property type="molecule type" value="Genomic_DNA"/>
</dbReference>
<dbReference type="Gene3D" id="2.60.120.200">
    <property type="match status" value="1"/>
</dbReference>
<evidence type="ECO:0000256" key="1">
    <source>
        <dbReference type="ARBA" id="ARBA00006865"/>
    </source>
</evidence>
<keyword evidence="3" id="KW-0812">Transmembrane</keyword>
<dbReference type="AlphaFoldDB" id="A0A8E2E4A2"/>
<gene>
    <name evidence="5" type="ORF">K432DRAFT_436703</name>
</gene>
<evidence type="ECO:0000313" key="6">
    <source>
        <dbReference type="Proteomes" id="UP000250266"/>
    </source>
</evidence>
<evidence type="ECO:0000256" key="3">
    <source>
        <dbReference type="SAM" id="Phobius"/>
    </source>
</evidence>
<name>A0A8E2E4A2_9PEZI</name>
<dbReference type="InterPro" id="IPR000757">
    <property type="entry name" value="Beta-glucanase-like"/>
</dbReference>
<evidence type="ECO:0000313" key="5">
    <source>
        <dbReference type="EMBL" id="OCK77121.1"/>
    </source>
</evidence>
<dbReference type="GO" id="GO:0004553">
    <property type="term" value="F:hydrolase activity, hydrolyzing O-glycosyl compounds"/>
    <property type="evidence" value="ECO:0007669"/>
    <property type="project" value="InterPro"/>
</dbReference>
<feature type="compositionally biased region" description="Polar residues" evidence="2">
    <location>
        <begin position="1"/>
        <end position="16"/>
    </location>
</feature>
<dbReference type="Pfam" id="PF00722">
    <property type="entry name" value="Glyco_hydro_16"/>
    <property type="match status" value="1"/>
</dbReference>
<sequence>MKSQIDNPFQTPQAVSQQQPPLKQQKFKSARLVGNYEKPWTKVREPREIWDKIIFFGFMFIGLGVGAYVCYDGWQSVPHDNYCMIFEDDFSHGLSSEHWNHEVELGGFGSGSFDWTTTDPRNSFVDADGLHIIPTFTVDTTEITQSQILDGYTLNLTAAGGDGTCTSTKWIPGGDCAARSNVTSGAIINPIRSARITTRGKHNITYGKIEVVAKLPRGDWLWPAIWMMPEQNNYGKWPASGEIDIMESRGNNGDYYAGGRDEVSGTLHWGPVSELDFWWMTTGKHGLRRTDYSENYHVFGMEWTENYIYIYVDSRLVQSLFVKFGSNLGNMWQRGDFSNRLVNYTTMADIWSQTGRANTPFDSSFYLILNVAVGGTNGFFHDGYGDKPWINHSPTAMRDFWAARNSWMPTWGNGSDRGMTIKSVKMWREGKCGD</sequence>
<dbReference type="PANTHER" id="PTHR10963:SF55">
    <property type="entry name" value="GLYCOSIDE HYDROLASE FAMILY 16 PROTEIN"/>
    <property type="match status" value="1"/>
</dbReference>
<organism evidence="5 6">
    <name type="scientific">Lepidopterella palustris CBS 459.81</name>
    <dbReference type="NCBI Taxonomy" id="1314670"/>
    <lineage>
        <taxon>Eukaryota</taxon>
        <taxon>Fungi</taxon>
        <taxon>Dikarya</taxon>
        <taxon>Ascomycota</taxon>
        <taxon>Pezizomycotina</taxon>
        <taxon>Dothideomycetes</taxon>
        <taxon>Pleosporomycetidae</taxon>
        <taxon>Mytilinidiales</taxon>
        <taxon>Argynnaceae</taxon>
        <taxon>Lepidopterella</taxon>
    </lineage>
</organism>
<dbReference type="InterPro" id="IPR050546">
    <property type="entry name" value="Glycosyl_Hydrlase_16"/>
</dbReference>
<comment type="similarity">
    <text evidence="1">Belongs to the glycosyl hydrolase 16 family.</text>
</comment>
<keyword evidence="5" id="KW-0378">Hydrolase</keyword>
<evidence type="ECO:0000256" key="2">
    <source>
        <dbReference type="SAM" id="MobiDB-lite"/>
    </source>
</evidence>
<dbReference type="GO" id="GO:0005975">
    <property type="term" value="P:carbohydrate metabolic process"/>
    <property type="evidence" value="ECO:0007669"/>
    <property type="project" value="InterPro"/>
</dbReference>